<dbReference type="EMBL" id="LR796388">
    <property type="protein sequence ID" value="CAB4141241.1"/>
    <property type="molecule type" value="Genomic_DNA"/>
</dbReference>
<sequence length="451" mass="51808">MIFKCAILLIAVFLSGIEILHAQDISAAPTHISTPTNTTETPSKLTNVGIAVFNLTANRFNCSGFIATSKPLDELHISFLYNTFGNNFRCLKILLNDKRLKTLQVHLINEPGHRNRRLGKYEFLYNIKSPSDYNSLISKNDAKLKTNFNNYVLPLKQFLEQNLRKDTELIISPGLESNLSDANGKILIRWTREVFPNARVVWNPLRFNQNSLKSSRGDLLESHGLFPSLFPPCVYNSDGSDVSYPNRPALGQNEYTEGKSKNWIQSGAPVFQLYEQMSNLCENSFFWVAESNAIDYRNGFVDPRLRNNRISTKDYRRIMSDVINLHKNGIIYPPEYNYTKDDDFITSSCSEIRENFVDGFKRGKLLKQSEFRNRGAVLLLPKEFDDVSIAYLYSGKTIVDTYVKTNNYKDGRNMFRSKISPTTYPLKTYLMLNKKTSKICYKIPNPRIRLD</sequence>
<gene>
    <name evidence="1" type="ORF">UFOVP410_80</name>
</gene>
<name>A0A6J5M538_9CAUD</name>
<organism evidence="1">
    <name type="scientific">uncultured Caudovirales phage</name>
    <dbReference type="NCBI Taxonomy" id="2100421"/>
    <lineage>
        <taxon>Viruses</taxon>
        <taxon>Duplodnaviria</taxon>
        <taxon>Heunggongvirae</taxon>
        <taxon>Uroviricota</taxon>
        <taxon>Caudoviricetes</taxon>
        <taxon>Peduoviridae</taxon>
        <taxon>Maltschvirus</taxon>
        <taxon>Maltschvirus maltsch</taxon>
    </lineage>
</organism>
<evidence type="ECO:0000313" key="1">
    <source>
        <dbReference type="EMBL" id="CAB4141241.1"/>
    </source>
</evidence>
<reference evidence="1" key="1">
    <citation type="submission" date="2020-04" db="EMBL/GenBank/DDBJ databases">
        <authorList>
            <person name="Chiriac C."/>
            <person name="Salcher M."/>
            <person name="Ghai R."/>
            <person name="Kavagutti S V."/>
        </authorList>
    </citation>
    <scope>NUCLEOTIDE SEQUENCE</scope>
</reference>
<proteinExistence type="predicted"/>
<protein>
    <submittedName>
        <fullName evidence="1">Uncharacterized protein</fullName>
    </submittedName>
</protein>
<accession>A0A6J5M538</accession>